<evidence type="ECO:0000256" key="2">
    <source>
        <dbReference type="SAM" id="Phobius"/>
    </source>
</evidence>
<keyword evidence="2" id="KW-0812">Transmembrane</keyword>
<organism evidence="3 4">
    <name type="scientific">Reticulomyxa filosa</name>
    <dbReference type="NCBI Taxonomy" id="46433"/>
    <lineage>
        <taxon>Eukaryota</taxon>
        <taxon>Sar</taxon>
        <taxon>Rhizaria</taxon>
        <taxon>Retaria</taxon>
        <taxon>Foraminifera</taxon>
        <taxon>Monothalamids</taxon>
        <taxon>Reticulomyxidae</taxon>
        <taxon>Reticulomyxa</taxon>
    </lineage>
</organism>
<sequence>MSALSSPFRSKPTTKDVFSDASALEQSTEVKPLSPNVGKPSLSNDNDIKLHDQVITTFSFLKHNTYTYIHIYIYIYIYMYICIYVYMYLNGQPQDELSLSDILNNTATELSVRHKSKFQCDFNSDNDDDDDDDNDDDDDDDDNDDSLNINTPNDNKSENKKKMDDMKKEKKKKEEEDTTRGNMSGVSPTATPAFDDKAKSTADWNGNDNNEPLQWSDDIKQSTVAKHKWKQMADCKQAQWSEVNHRLARCGFDTITAQSNDDPLHSIANELLLLQTLSKVLQDYEKMQEETKKTNPPFICGNTNTRRKRKQCRSGTTDAEKDSMTNKASANEKSKKLEKQLSQAKQEIQRKEQEISDLKQKWEAYLKE</sequence>
<feature type="compositionally biased region" description="Polar residues" evidence="1">
    <location>
        <begin position="180"/>
        <end position="190"/>
    </location>
</feature>
<keyword evidence="4" id="KW-1185">Reference proteome</keyword>
<feature type="compositionally biased region" description="Basic and acidic residues" evidence="1">
    <location>
        <begin position="155"/>
        <end position="179"/>
    </location>
</feature>
<gene>
    <name evidence="3" type="ORF">RFI_09225</name>
</gene>
<dbReference type="Proteomes" id="UP000023152">
    <property type="component" value="Unassembled WGS sequence"/>
</dbReference>
<proteinExistence type="predicted"/>
<evidence type="ECO:0000256" key="1">
    <source>
        <dbReference type="SAM" id="MobiDB-lite"/>
    </source>
</evidence>
<accession>X6NQF0</accession>
<feature type="transmembrane region" description="Helical" evidence="2">
    <location>
        <begin position="71"/>
        <end position="89"/>
    </location>
</feature>
<evidence type="ECO:0000313" key="3">
    <source>
        <dbReference type="EMBL" id="ETO27909.1"/>
    </source>
</evidence>
<feature type="compositionally biased region" description="Basic and acidic residues" evidence="1">
    <location>
        <begin position="318"/>
        <end position="339"/>
    </location>
</feature>
<feature type="compositionally biased region" description="Acidic residues" evidence="1">
    <location>
        <begin position="124"/>
        <end position="145"/>
    </location>
</feature>
<name>X6NQF0_RETFI</name>
<comment type="caution">
    <text evidence="3">The sequence shown here is derived from an EMBL/GenBank/DDBJ whole genome shotgun (WGS) entry which is preliminary data.</text>
</comment>
<feature type="region of interest" description="Disordered" evidence="1">
    <location>
        <begin position="119"/>
        <end position="215"/>
    </location>
</feature>
<feature type="region of interest" description="Disordered" evidence="1">
    <location>
        <begin position="1"/>
        <end position="23"/>
    </location>
</feature>
<dbReference type="AlphaFoldDB" id="X6NQF0"/>
<dbReference type="EMBL" id="ASPP01006971">
    <property type="protein sequence ID" value="ETO27909.1"/>
    <property type="molecule type" value="Genomic_DNA"/>
</dbReference>
<reference evidence="3 4" key="1">
    <citation type="journal article" date="2013" name="Curr. Biol.">
        <title>The Genome of the Foraminiferan Reticulomyxa filosa.</title>
        <authorList>
            <person name="Glockner G."/>
            <person name="Hulsmann N."/>
            <person name="Schleicher M."/>
            <person name="Noegel A.A."/>
            <person name="Eichinger L."/>
            <person name="Gallinger C."/>
            <person name="Pawlowski J."/>
            <person name="Sierra R."/>
            <person name="Euteneuer U."/>
            <person name="Pillet L."/>
            <person name="Moustafa A."/>
            <person name="Platzer M."/>
            <person name="Groth M."/>
            <person name="Szafranski K."/>
            <person name="Schliwa M."/>
        </authorList>
    </citation>
    <scope>NUCLEOTIDE SEQUENCE [LARGE SCALE GENOMIC DNA]</scope>
</reference>
<keyword evidence="2" id="KW-0472">Membrane</keyword>
<evidence type="ECO:0000313" key="4">
    <source>
        <dbReference type="Proteomes" id="UP000023152"/>
    </source>
</evidence>
<protein>
    <submittedName>
        <fullName evidence="3">Uncharacterized protein</fullName>
    </submittedName>
</protein>
<feature type="non-terminal residue" evidence="3">
    <location>
        <position position="368"/>
    </location>
</feature>
<feature type="compositionally biased region" description="Polar residues" evidence="1">
    <location>
        <begin position="202"/>
        <end position="213"/>
    </location>
</feature>
<feature type="region of interest" description="Disordered" evidence="1">
    <location>
        <begin position="288"/>
        <end position="353"/>
    </location>
</feature>
<keyword evidence="2" id="KW-1133">Transmembrane helix</keyword>